<protein>
    <recommendedName>
        <fullName evidence="4">N-acetylmuramoyl-L-alanine amidase</fullName>
    </recommendedName>
</protein>
<feature type="signal peptide" evidence="1">
    <location>
        <begin position="1"/>
        <end position="27"/>
    </location>
</feature>
<gene>
    <name evidence="2" type="ORF">BHC46_03245</name>
</gene>
<evidence type="ECO:0000313" key="2">
    <source>
        <dbReference type="EMBL" id="PIT48737.1"/>
    </source>
</evidence>
<dbReference type="AlphaFoldDB" id="A0A2N9XK82"/>
<name>A0A2N9XK82_9NEIS</name>
<organism evidence="2 3">
    <name type="scientific">Snodgrassella alvi</name>
    <dbReference type="NCBI Taxonomy" id="1196083"/>
    <lineage>
        <taxon>Bacteria</taxon>
        <taxon>Pseudomonadati</taxon>
        <taxon>Pseudomonadota</taxon>
        <taxon>Betaproteobacteria</taxon>
        <taxon>Neisseriales</taxon>
        <taxon>Neisseriaceae</taxon>
        <taxon>Snodgrassella</taxon>
    </lineage>
</organism>
<dbReference type="EMBL" id="MEIP01000012">
    <property type="protein sequence ID" value="PIT48737.1"/>
    <property type="molecule type" value="Genomic_DNA"/>
</dbReference>
<reference evidence="2 3" key="1">
    <citation type="journal article" date="2017" name="MBio">
        <title>Type VI secretion-mediated competition in the bee gut microbiome.</title>
        <authorList>
            <person name="Steele M.I."/>
            <person name="Kwong W.K."/>
            <person name="Powell J.E."/>
            <person name="Whiteley M."/>
            <person name="Moran N.A."/>
        </authorList>
    </citation>
    <scope>NUCLEOTIDE SEQUENCE [LARGE SCALE GENOMIC DNA]</scope>
    <source>
        <strain evidence="2 3">Ruf1-X</strain>
    </source>
</reference>
<evidence type="ECO:0008006" key="4">
    <source>
        <dbReference type="Google" id="ProtNLM"/>
    </source>
</evidence>
<feature type="chain" id="PRO_5014660486" description="N-acetylmuramoyl-L-alanine amidase" evidence="1">
    <location>
        <begin position="28"/>
        <end position="269"/>
    </location>
</feature>
<proteinExistence type="predicted"/>
<dbReference type="Proteomes" id="UP000229970">
    <property type="component" value="Unassembled WGS sequence"/>
</dbReference>
<comment type="caution">
    <text evidence="2">The sequence shown here is derived from an EMBL/GenBank/DDBJ whole genome shotgun (WGS) entry which is preliminary data.</text>
</comment>
<accession>A0A2N9XK82</accession>
<evidence type="ECO:0000256" key="1">
    <source>
        <dbReference type="SAM" id="SignalP"/>
    </source>
</evidence>
<evidence type="ECO:0000313" key="3">
    <source>
        <dbReference type="Proteomes" id="UP000229970"/>
    </source>
</evidence>
<keyword evidence="1" id="KW-0732">Signal</keyword>
<sequence length="269" mass="30247">MKKKVTHYFYLYIVLLLSIVSSPNVLAETMASGNSTPADPVMALPVAQICAGTPWPDIVWIHVHDNEETARQTAVQTLSQIQQGCLLDLRHDGSREISIQNNQANYHFDPNRIFTPRGRQSSLKCRDGNCDVAAEQLSQAAKHFLNQYLMHARLIVAVHNNHPNGLSVHNYKAGGSMAQAMNKIAISPNSDAHDFFYVTTQQAFDFLASRNFNVVLQNNQQVQDDGSLSVWASQQQIDYINVEARIRHTATQLAMLSAVWAYMQQYYQV</sequence>